<name>A0A9W9KF16_9EURO</name>
<dbReference type="EMBL" id="JAPQKI010000004">
    <property type="protein sequence ID" value="KAJ5103288.1"/>
    <property type="molecule type" value="Genomic_DNA"/>
</dbReference>
<reference evidence="2" key="2">
    <citation type="journal article" date="2023" name="IMA Fungus">
        <title>Comparative genomic study of the Penicillium genus elucidates a diverse pangenome and 15 lateral gene transfer events.</title>
        <authorList>
            <person name="Petersen C."/>
            <person name="Sorensen T."/>
            <person name="Nielsen M.R."/>
            <person name="Sondergaard T.E."/>
            <person name="Sorensen J.L."/>
            <person name="Fitzpatrick D.A."/>
            <person name="Frisvad J.C."/>
            <person name="Nielsen K.L."/>
        </authorList>
    </citation>
    <scope>NUCLEOTIDE SEQUENCE</scope>
    <source>
        <strain evidence="2">IBT 30761</strain>
    </source>
</reference>
<organism evidence="2 3">
    <name type="scientific">Penicillium argentinense</name>
    <dbReference type="NCBI Taxonomy" id="1131581"/>
    <lineage>
        <taxon>Eukaryota</taxon>
        <taxon>Fungi</taxon>
        <taxon>Dikarya</taxon>
        <taxon>Ascomycota</taxon>
        <taxon>Pezizomycotina</taxon>
        <taxon>Eurotiomycetes</taxon>
        <taxon>Eurotiomycetidae</taxon>
        <taxon>Eurotiales</taxon>
        <taxon>Aspergillaceae</taxon>
        <taxon>Penicillium</taxon>
    </lineage>
</organism>
<evidence type="ECO:0000313" key="2">
    <source>
        <dbReference type="EMBL" id="KAJ5103288.1"/>
    </source>
</evidence>
<reference evidence="2" key="1">
    <citation type="submission" date="2022-11" db="EMBL/GenBank/DDBJ databases">
        <authorList>
            <person name="Petersen C."/>
        </authorList>
    </citation>
    <scope>NUCLEOTIDE SEQUENCE</scope>
    <source>
        <strain evidence="2">IBT 30761</strain>
    </source>
</reference>
<dbReference type="GeneID" id="81355290"/>
<feature type="chain" id="PRO_5040768177" evidence="1">
    <location>
        <begin position="19"/>
        <end position="195"/>
    </location>
</feature>
<feature type="signal peptide" evidence="1">
    <location>
        <begin position="1"/>
        <end position="18"/>
    </location>
</feature>
<evidence type="ECO:0000256" key="1">
    <source>
        <dbReference type="SAM" id="SignalP"/>
    </source>
</evidence>
<sequence>MKFSEIIIFSAAVATASAGPMKRSAGNEPVDITFIAPDAQFTQSFPTDGSSVDITNPLSISHISSSTDGVTCTFEGIDQGETTVTGAQYVDVGPPQTQVSGHCTKLWRRDAQPQRRGSVTVDFIGAADAHFEQTFPTDGTSTVISNVLSISHIEIDVSGVHCTFNGVDKSVTDVYGPGTVDVGPPQTQVEGRCWA</sequence>
<evidence type="ECO:0000313" key="3">
    <source>
        <dbReference type="Proteomes" id="UP001149074"/>
    </source>
</evidence>
<dbReference type="AlphaFoldDB" id="A0A9W9KF16"/>
<dbReference type="Proteomes" id="UP001149074">
    <property type="component" value="Unassembled WGS sequence"/>
</dbReference>
<comment type="caution">
    <text evidence="2">The sequence shown here is derived from an EMBL/GenBank/DDBJ whole genome shotgun (WGS) entry which is preliminary data.</text>
</comment>
<keyword evidence="1" id="KW-0732">Signal</keyword>
<keyword evidence="3" id="KW-1185">Reference proteome</keyword>
<proteinExistence type="predicted"/>
<dbReference type="OrthoDB" id="4509278at2759"/>
<accession>A0A9W9KF16</accession>
<gene>
    <name evidence="2" type="ORF">N7532_003817</name>
</gene>
<protein>
    <submittedName>
        <fullName evidence="2">Uncharacterized protein</fullName>
    </submittedName>
</protein>
<dbReference type="RefSeq" id="XP_056476668.1">
    <property type="nucleotide sequence ID" value="XM_056616311.1"/>
</dbReference>